<protein>
    <submittedName>
        <fullName evidence="9">Polyprenol-phosphate-mannose-dependent alpha-(1-2)-phosphatidylinositol mannoside mannosyltransferase</fullName>
        <ecNumber evidence="9">2.4.1.-</ecNumber>
    </submittedName>
</protein>
<dbReference type="Proteomes" id="UP000054851">
    <property type="component" value="Unassembled WGS sequence"/>
</dbReference>
<feature type="transmembrane region" description="Helical" evidence="8">
    <location>
        <begin position="370"/>
        <end position="389"/>
    </location>
</feature>
<evidence type="ECO:0000256" key="3">
    <source>
        <dbReference type="ARBA" id="ARBA00022679"/>
    </source>
</evidence>
<dbReference type="EC" id="2.4.1.-" evidence="9"/>
<dbReference type="Pfam" id="PF09594">
    <property type="entry name" value="GT87"/>
    <property type="match status" value="1"/>
</dbReference>
<evidence type="ECO:0000256" key="5">
    <source>
        <dbReference type="ARBA" id="ARBA00022989"/>
    </source>
</evidence>
<dbReference type="STRING" id="1777140.AWB79_05203"/>
<feature type="transmembrane region" description="Helical" evidence="8">
    <location>
        <begin position="151"/>
        <end position="170"/>
    </location>
</feature>
<evidence type="ECO:0000256" key="1">
    <source>
        <dbReference type="ARBA" id="ARBA00004651"/>
    </source>
</evidence>
<keyword evidence="5 8" id="KW-1133">Transmembrane helix</keyword>
<dbReference type="InterPro" id="IPR018584">
    <property type="entry name" value="GT87"/>
</dbReference>
<accession>A0A158CDW9</accession>
<keyword evidence="4 8" id="KW-0812">Transmembrane</keyword>
<dbReference type="AlphaFoldDB" id="A0A158CDW9"/>
<comment type="caution">
    <text evidence="9">The sequence shown here is derived from an EMBL/GenBank/DDBJ whole genome shotgun (WGS) entry which is preliminary data.</text>
</comment>
<dbReference type="GO" id="GO:0005886">
    <property type="term" value="C:plasma membrane"/>
    <property type="evidence" value="ECO:0007669"/>
    <property type="project" value="UniProtKB-SubCell"/>
</dbReference>
<organism evidence="9 10">
    <name type="scientific">Caballeronia hypogeia</name>
    <dbReference type="NCBI Taxonomy" id="1777140"/>
    <lineage>
        <taxon>Bacteria</taxon>
        <taxon>Pseudomonadati</taxon>
        <taxon>Pseudomonadota</taxon>
        <taxon>Betaproteobacteria</taxon>
        <taxon>Burkholderiales</taxon>
        <taxon>Burkholderiaceae</taxon>
        <taxon>Caballeronia</taxon>
    </lineage>
</organism>
<reference evidence="9" key="1">
    <citation type="submission" date="2016-01" db="EMBL/GenBank/DDBJ databases">
        <authorList>
            <person name="Peeters C."/>
        </authorList>
    </citation>
    <scope>NUCLEOTIDE SEQUENCE</scope>
    <source>
        <strain evidence="9">LMG 29322</strain>
    </source>
</reference>
<evidence type="ECO:0000256" key="7">
    <source>
        <dbReference type="ARBA" id="ARBA00024033"/>
    </source>
</evidence>
<keyword evidence="3 9" id="KW-0808">Transferase</keyword>
<feature type="transmembrane region" description="Helical" evidence="8">
    <location>
        <begin position="16"/>
        <end position="40"/>
    </location>
</feature>
<feature type="transmembrane region" description="Helical" evidence="8">
    <location>
        <begin position="121"/>
        <end position="139"/>
    </location>
</feature>
<keyword evidence="9" id="KW-0328">Glycosyltransferase</keyword>
<keyword evidence="10" id="KW-1185">Reference proteome</keyword>
<sequence>MLNARVGARTGDNVRIIAAFLMLVAIGFLAIRMVIIYHYFLSYRANHAQAFSDFNFYYYAFDAVLRSAHDPSLIYNTDRLLEFLKNLGVNTEGDILVYCYPPHFALIFSPFAMLPPFAAKLVWTSISVVLCIIGAIMAAKMSYRGADRRVTALLIAITLLSFPVLHDAYLGQSNQLLFFLLAASFFFIERDNRWSAGVLLGVAVVFKVTPLAIVGLLLLRREWRTVISAGLCAIALTLFTASKLGFGIIWSYFTVDMSRFQAQIQSAGGLPGNSSVRGALQTISTSLGMPASEATLHATATIFGAAICVFACYLVFRRSRDRRTDYALACMTMLLASPVLEPIHMVVALLPLVVLIGTALERPDMQQSAFSPRAELLLGAVAVLLLFFLERSATYTVSAFITYALCVARYFPPAAVLARERRDGLARLDSQSI</sequence>
<name>A0A158CDW9_9BURK</name>
<keyword evidence="6 8" id="KW-0472">Membrane</keyword>
<gene>
    <name evidence="9" type="ORF">AWB79_05203</name>
</gene>
<evidence type="ECO:0000313" key="10">
    <source>
        <dbReference type="Proteomes" id="UP000054851"/>
    </source>
</evidence>
<evidence type="ECO:0000256" key="6">
    <source>
        <dbReference type="ARBA" id="ARBA00023136"/>
    </source>
</evidence>
<feature type="transmembrane region" description="Helical" evidence="8">
    <location>
        <begin position="231"/>
        <end position="253"/>
    </location>
</feature>
<evidence type="ECO:0000256" key="8">
    <source>
        <dbReference type="SAM" id="Phobius"/>
    </source>
</evidence>
<evidence type="ECO:0000256" key="4">
    <source>
        <dbReference type="ARBA" id="ARBA00022692"/>
    </source>
</evidence>
<evidence type="ECO:0000313" key="9">
    <source>
        <dbReference type="EMBL" id="SAK80535.1"/>
    </source>
</evidence>
<dbReference type="EMBL" id="FCOA02000021">
    <property type="protein sequence ID" value="SAK80535.1"/>
    <property type="molecule type" value="Genomic_DNA"/>
</dbReference>
<keyword evidence="2" id="KW-1003">Cell membrane</keyword>
<proteinExistence type="inferred from homology"/>
<feature type="transmembrane region" description="Helical" evidence="8">
    <location>
        <begin position="194"/>
        <end position="219"/>
    </location>
</feature>
<comment type="subcellular location">
    <subcellularLocation>
        <location evidence="1">Cell membrane</location>
        <topology evidence="1">Multi-pass membrane protein</topology>
    </subcellularLocation>
</comment>
<dbReference type="GO" id="GO:0016758">
    <property type="term" value="F:hexosyltransferase activity"/>
    <property type="evidence" value="ECO:0007669"/>
    <property type="project" value="InterPro"/>
</dbReference>
<feature type="transmembrane region" description="Helical" evidence="8">
    <location>
        <begin position="328"/>
        <end position="358"/>
    </location>
</feature>
<evidence type="ECO:0000256" key="2">
    <source>
        <dbReference type="ARBA" id="ARBA00022475"/>
    </source>
</evidence>
<comment type="similarity">
    <text evidence="7">Belongs to the glycosyltransferase 87 family.</text>
</comment>
<feature type="transmembrane region" description="Helical" evidence="8">
    <location>
        <begin position="294"/>
        <end position="316"/>
    </location>
</feature>